<proteinExistence type="predicted"/>
<feature type="domain" description="Cupin type-2" evidence="2">
    <location>
        <begin position="39"/>
        <end position="105"/>
    </location>
</feature>
<dbReference type="InterPro" id="IPR051610">
    <property type="entry name" value="GPI/OXD"/>
</dbReference>
<dbReference type="RefSeq" id="WP_071810320.1">
    <property type="nucleotide sequence ID" value="NZ_MEIA01000582.1"/>
</dbReference>
<evidence type="ECO:0000256" key="1">
    <source>
        <dbReference type="ARBA" id="ARBA00022723"/>
    </source>
</evidence>
<dbReference type="PANTHER" id="PTHR35848:SF6">
    <property type="entry name" value="CUPIN TYPE-2 DOMAIN-CONTAINING PROTEIN"/>
    <property type="match status" value="1"/>
</dbReference>
<keyword evidence="4" id="KW-1185">Reference proteome</keyword>
<dbReference type="GO" id="GO:0046872">
    <property type="term" value="F:metal ion binding"/>
    <property type="evidence" value="ECO:0007669"/>
    <property type="project" value="UniProtKB-KW"/>
</dbReference>
<name>A0A1K0GJK1_9ACTN</name>
<dbReference type="AlphaFoldDB" id="A0A1K0GJK1"/>
<comment type="caution">
    <text evidence="3">The sequence shown here is derived from an EMBL/GenBank/DDBJ whole genome shotgun (WGS) entry which is preliminary data.</text>
</comment>
<dbReference type="Pfam" id="PF07883">
    <property type="entry name" value="Cupin_2"/>
    <property type="match status" value="1"/>
</dbReference>
<gene>
    <name evidence="3" type="ORF">BG844_38125</name>
</gene>
<dbReference type="SUPFAM" id="SSF51182">
    <property type="entry name" value="RmlC-like cupins"/>
    <property type="match status" value="1"/>
</dbReference>
<dbReference type="InterPro" id="IPR013096">
    <property type="entry name" value="Cupin_2"/>
</dbReference>
<dbReference type="PANTHER" id="PTHR35848">
    <property type="entry name" value="OXALATE-BINDING PROTEIN"/>
    <property type="match status" value="1"/>
</dbReference>
<dbReference type="Gene3D" id="2.60.120.10">
    <property type="entry name" value="Jelly Rolls"/>
    <property type="match status" value="1"/>
</dbReference>
<keyword evidence="1" id="KW-0479">Metal-binding</keyword>
<sequence>MLVRPIGDDQLQPGYGVRYQQIYPHGGEDLADWGVGRAVLDRGDATDEHAHPEHEMFLILTGRGDMTVGAEQRPVVAGEAVVIPAGTLHRLVNLGADPLALLSVYWPPTYGRSDL</sequence>
<organism evidence="3 4">
    <name type="scientific">Couchioplanes caeruleus subsp. caeruleus</name>
    <dbReference type="NCBI Taxonomy" id="56427"/>
    <lineage>
        <taxon>Bacteria</taxon>
        <taxon>Bacillati</taxon>
        <taxon>Actinomycetota</taxon>
        <taxon>Actinomycetes</taxon>
        <taxon>Micromonosporales</taxon>
        <taxon>Micromonosporaceae</taxon>
        <taxon>Couchioplanes</taxon>
    </lineage>
</organism>
<evidence type="ECO:0000259" key="2">
    <source>
        <dbReference type="Pfam" id="PF07883"/>
    </source>
</evidence>
<protein>
    <recommendedName>
        <fullName evidence="2">Cupin type-2 domain-containing protein</fullName>
    </recommendedName>
</protein>
<dbReference type="Proteomes" id="UP000182486">
    <property type="component" value="Unassembled WGS sequence"/>
</dbReference>
<reference evidence="3 4" key="1">
    <citation type="submission" date="2016-09" db="EMBL/GenBank/DDBJ databases">
        <title>Couchioplanes caeruleus draft genome sequence.</title>
        <authorList>
            <person name="Sheehan J."/>
            <person name="Caffrey P."/>
        </authorList>
    </citation>
    <scope>NUCLEOTIDE SEQUENCE [LARGE SCALE GENOMIC DNA]</scope>
    <source>
        <strain evidence="3 4">DSM 43634</strain>
    </source>
</reference>
<evidence type="ECO:0000313" key="4">
    <source>
        <dbReference type="Proteomes" id="UP000182486"/>
    </source>
</evidence>
<dbReference type="InterPro" id="IPR014710">
    <property type="entry name" value="RmlC-like_jellyroll"/>
</dbReference>
<dbReference type="InterPro" id="IPR011051">
    <property type="entry name" value="RmlC_Cupin_sf"/>
</dbReference>
<accession>A0A1K0GJK1</accession>
<evidence type="ECO:0000313" key="3">
    <source>
        <dbReference type="EMBL" id="OJF09339.1"/>
    </source>
</evidence>
<dbReference type="EMBL" id="MEIA01000582">
    <property type="protein sequence ID" value="OJF09339.1"/>
    <property type="molecule type" value="Genomic_DNA"/>
</dbReference>